<feature type="domain" description="Gfo/Idh/MocA-like oxidoreductase N-terminal" evidence="1">
    <location>
        <begin position="7"/>
        <end position="108"/>
    </location>
</feature>
<dbReference type="KEGG" id="anf:AQPE_4454"/>
<dbReference type="EMBL" id="AP018694">
    <property type="protein sequence ID" value="BBE20263.1"/>
    <property type="molecule type" value="Genomic_DNA"/>
</dbReference>
<evidence type="ECO:0000313" key="2">
    <source>
        <dbReference type="EMBL" id="BBE20263.1"/>
    </source>
</evidence>
<dbReference type="Proteomes" id="UP001193389">
    <property type="component" value="Chromosome"/>
</dbReference>
<evidence type="ECO:0000259" key="1">
    <source>
        <dbReference type="Pfam" id="PF01408"/>
    </source>
</evidence>
<organism evidence="2 3">
    <name type="scientific">Aquipluma nitroreducens</name>
    <dbReference type="NCBI Taxonomy" id="2010828"/>
    <lineage>
        <taxon>Bacteria</taxon>
        <taxon>Pseudomonadati</taxon>
        <taxon>Bacteroidota</taxon>
        <taxon>Bacteroidia</taxon>
        <taxon>Marinilabiliales</taxon>
        <taxon>Prolixibacteraceae</taxon>
        <taxon>Aquipluma</taxon>
    </lineage>
</organism>
<dbReference type="Pfam" id="PF01408">
    <property type="entry name" value="GFO_IDH_MocA"/>
    <property type="match status" value="1"/>
</dbReference>
<dbReference type="SUPFAM" id="SSF55347">
    <property type="entry name" value="Glyceraldehyde-3-phosphate dehydrogenase-like, C-terminal domain"/>
    <property type="match status" value="1"/>
</dbReference>
<dbReference type="Gene3D" id="3.30.360.10">
    <property type="entry name" value="Dihydrodipicolinate Reductase, domain 2"/>
    <property type="match status" value="1"/>
</dbReference>
<gene>
    <name evidence="2" type="ORF">AQPE_4454</name>
</gene>
<accession>A0A5K7SFD7</accession>
<dbReference type="SUPFAM" id="SSF51735">
    <property type="entry name" value="NAD(P)-binding Rossmann-fold domains"/>
    <property type="match status" value="1"/>
</dbReference>
<dbReference type="Gene3D" id="3.40.50.720">
    <property type="entry name" value="NAD(P)-binding Rossmann-like Domain"/>
    <property type="match status" value="1"/>
</dbReference>
<dbReference type="InterPro" id="IPR036291">
    <property type="entry name" value="NAD(P)-bd_dom_sf"/>
</dbReference>
<proteinExistence type="predicted"/>
<dbReference type="InterPro" id="IPR000683">
    <property type="entry name" value="Gfo/Idh/MocA-like_OxRdtase_N"/>
</dbReference>
<dbReference type="GO" id="GO:0000166">
    <property type="term" value="F:nucleotide binding"/>
    <property type="evidence" value="ECO:0007669"/>
    <property type="project" value="InterPro"/>
</dbReference>
<name>A0A5K7SFD7_9BACT</name>
<dbReference type="InterPro" id="IPR050463">
    <property type="entry name" value="Gfo/Idh/MocA_oxidrdct_glycsds"/>
</dbReference>
<protein>
    <submittedName>
        <fullName evidence="2">Myo-inositol 2-dehydrogenase</fullName>
    </submittedName>
</protein>
<evidence type="ECO:0000313" key="3">
    <source>
        <dbReference type="Proteomes" id="UP001193389"/>
    </source>
</evidence>
<keyword evidence="3" id="KW-1185">Reference proteome</keyword>
<reference evidence="2" key="1">
    <citation type="journal article" date="2020" name="Int. J. Syst. Evol. Microbiol.">
        <title>Aquipluma nitroreducens gen. nov. sp. nov., a novel facultatively anaerobic bacterium isolated from a freshwater lake.</title>
        <authorList>
            <person name="Watanabe M."/>
            <person name="Kojima H."/>
            <person name="Fukui M."/>
        </authorList>
    </citation>
    <scope>NUCLEOTIDE SEQUENCE</scope>
    <source>
        <strain evidence="2">MeG22</strain>
    </source>
</reference>
<sequence length="396" mass="44963">MVNASAKDKNLAVVAVCDIWKNNKEKAAANCKKLFGTDVQQFKYSEDMLKMPELDAVMIGTGDFQHAKLLAEVVKAGKDCYCEKPMAIDVEDAKLARNAVLASSQVVQLGSQWVSDPIQLKVRDIIRSGRLGQITKIDQVWNDNEPRWHVPNDPDVAAIREEDTDWKRWLLGKPYVPFDPWKYFEFRIFRDYSGGITSQWMSHGAGLVHFYTDTAIPDSMVANGGIFGWPDIRQNPDTFQALATYDDAKFLYSYATNFANMFGDYTCIRGKEGTLFAHGGEGSSRWFFIPEHQNLPGGFDFYEGMKEAIKSGKAEIVTTEEYGMKLGPVNVNDNMPFHLNNWIDCMRNRNVVPNGNIHTGFWHSIASIMATQAYREGKKLYWDRTKEEIVDHPVII</sequence>
<dbReference type="PANTHER" id="PTHR43818">
    <property type="entry name" value="BCDNA.GH03377"/>
    <property type="match status" value="1"/>
</dbReference>
<dbReference type="AlphaFoldDB" id="A0A5K7SFD7"/>
<dbReference type="PANTHER" id="PTHR43818:SF5">
    <property type="entry name" value="OXIDOREDUCTASE FAMILY PROTEIN"/>
    <property type="match status" value="1"/>
</dbReference>